<proteinExistence type="predicted"/>
<evidence type="ECO:0000256" key="1">
    <source>
        <dbReference type="SAM" id="SignalP"/>
    </source>
</evidence>
<dbReference type="Proteomes" id="UP001497525">
    <property type="component" value="Unassembled WGS sequence"/>
</dbReference>
<feature type="signal peptide" evidence="1">
    <location>
        <begin position="1"/>
        <end position="19"/>
    </location>
</feature>
<dbReference type="EMBL" id="CAXLJL010000145">
    <property type="protein sequence ID" value="CAL5132936.1"/>
    <property type="molecule type" value="Genomic_DNA"/>
</dbReference>
<protein>
    <submittedName>
        <fullName evidence="2">Uncharacterized protein</fullName>
    </submittedName>
</protein>
<name>A0AAV2T7X4_CALDB</name>
<sequence length="344" mass="38538">MLAANVFLIFAVTLHLVYGFATITPTTSIGSSQSCGACPPRCQAGPCSFCPYRQYCEKPCEMQTCNCPMNYIYIYEFRPQENGMIGPCGFGQPRTPKVEMSLVTRVCENMDVPYCQKSYQPVCPFAPCCRKTCAPMQSFCSCLMPPVKTCNQYPVAGIPCVMPCCMMNYPRMAQSYRSFCTTPCVRNYQPYYAALPNYYSYCPYSFGMPYYQWPYSTLTAYGGQGQQQMYSLCSMPCMKSFYTAAPCLPTAYPYSCGCFPRCVGNPQTCFMGSTPCMKTYEPYPTPETSEMSPCPCARKPQYLLRGCMGPDGGSESNSYKPSRGKPCIKDEKLWSGENGANHYY</sequence>
<feature type="chain" id="PRO_5043629316" evidence="1">
    <location>
        <begin position="20"/>
        <end position="344"/>
    </location>
</feature>
<reference evidence="2" key="1">
    <citation type="submission" date="2024-06" db="EMBL/GenBank/DDBJ databases">
        <authorList>
            <person name="Liu X."/>
            <person name="Lenzi L."/>
            <person name="Haldenby T S."/>
            <person name="Uol C."/>
        </authorList>
    </citation>
    <scope>NUCLEOTIDE SEQUENCE</scope>
</reference>
<gene>
    <name evidence="2" type="ORF">CDAUBV1_LOCUS5813</name>
</gene>
<organism evidence="2 3">
    <name type="scientific">Calicophoron daubneyi</name>
    <name type="common">Rumen fluke</name>
    <name type="synonym">Paramphistomum daubneyi</name>
    <dbReference type="NCBI Taxonomy" id="300641"/>
    <lineage>
        <taxon>Eukaryota</taxon>
        <taxon>Metazoa</taxon>
        <taxon>Spiralia</taxon>
        <taxon>Lophotrochozoa</taxon>
        <taxon>Platyhelminthes</taxon>
        <taxon>Trematoda</taxon>
        <taxon>Digenea</taxon>
        <taxon>Plagiorchiida</taxon>
        <taxon>Pronocephalata</taxon>
        <taxon>Paramphistomoidea</taxon>
        <taxon>Paramphistomidae</taxon>
        <taxon>Calicophoron</taxon>
    </lineage>
</organism>
<dbReference type="AlphaFoldDB" id="A0AAV2T7X4"/>
<comment type="caution">
    <text evidence="2">The sequence shown here is derived from an EMBL/GenBank/DDBJ whole genome shotgun (WGS) entry which is preliminary data.</text>
</comment>
<keyword evidence="1" id="KW-0732">Signal</keyword>
<accession>A0AAV2T7X4</accession>
<evidence type="ECO:0000313" key="2">
    <source>
        <dbReference type="EMBL" id="CAL5132936.1"/>
    </source>
</evidence>
<evidence type="ECO:0000313" key="3">
    <source>
        <dbReference type="Proteomes" id="UP001497525"/>
    </source>
</evidence>